<keyword evidence="1" id="KW-0472">Membrane</keyword>
<evidence type="ECO:0000313" key="3">
    <source>
        <dbReference type="Proteomes" id="UP000176778"/>
    </source>
</evidence>
<dbReference type="Proteomes" id="UP000176778">
    <property type="component" value="Unassembled WGS sequence"/>
</dbReference>
<protein>
    <submittedName>
        <fullName evidence="2">Uncharacterized protein</fullName>
    </submittedName>
</protein>
<keyword evidence="1" id="KW-0812">Transmembrane</keyword>
<reference evidence="2 3" key="1">
    <citation type="journal article" date="2016" name="Nat. Commun.">
        <title>Thousands of microbial genomes shed light on interconnected biogeochemical processes in an aquifer system.</title>
        <authorList>
            <person name="Anantharaman K."/>
            <person name="Brown C.T."/>
            <person name="Hug L.A."/>
            <person name="Sharon I."/>
            <person name="Castelle C.J."/>
            <person name="Probst A.J."/>
            <person name="Thomas B.C."/>
            <person name="Singh A."/>
            <person name="Wilkins M.J."/>
            <person name="Karaoz U."/>
            <person name="Brodie E.L."/>
            <person name="Williams K.H."/>
            <person name="Hubbard S.S."/>
            <person name="Banfield J.F."/>
        </authorList>
    </citation>
    <scope>NUCLEOTIDE SEQUENCE [LARGE SCALE GENOMIC DNA]</scope>
</reference>
<keyword evidence="1" id="KW-1133">Transmembrane helix</keyword>
<feature type="transmembrane region" description="Helical" evidence="1">
    <location>
        <begin position="54"/>
        <end position="73"/>
    </location>
</feature>
<dbReference type="AlphaFoldDB" id="A0A1F7X5I6"/>
<name>A0A1F7X5I6_9BACT</name>
<accession>A0A1F7X5I6</accession>
<dbReference type="Pfam" id="PF18901">
    <property type="entry name" value="DUF5657"/>
    <property type="match status" value="1"/>
</dbReference>
<proteinExistence type="predicted"/>
<comment type="caution">
    <text evidence="2">The sequence shown here is derived from an EMBL/GenBank/DDBJ whole genome shotgun (WGS) entry which is preliminary data.</text>
</comment>
<dbReference type="InterPro" id="IPR043716">
    <property type="entry name" value="DUF5657"/>
</dbReference>
<evidence type="ECO:0000256" key="1">
    <source>
        <dbReference type="SAM" id="Phobius"/>
    </source>
</evidence>
<dbReference type="EMBL" id="MGFR01000001">
    <property type="protein sequence ID" value="OGM10153.1"/>
    <property type="molecule type" value="Genomic_DNA"/>
</dbReference>
<gene>
    <name evidence="2" type="ORF">A2Y68_01805</name>
</gene>
<feature type="transmembrane region" description="Helical" evidence="1">
    <location>
        <begin position="6"/>
        <end position="34"/>
    </location>
</feature>
<evidence type="ECO:0000313" key="2">
    <source>
        <dbReference type="EMBL" id="OGM10153.1"/>
    </source>
</evidence>
<organism evidence="2 3">
    <name type="scientific">Candidatus Woesebacteria bacterium RBG_13_46_13</name>
    <dbReference type="NCBI Taxonomy" id="1802479"/>
    <lineage>
        <taxon>Bacteria</taxon>
        <taxon>Candidatus Woeseibacteriota</taxon>
    </lineage>
</organism>
<dbReference type="STRING" id="1802479.A2Y68_01805"/>
<sequence length="74" mass="8235">METIPLIGISIWLIIKIFVVIALVIYLVFAVVVVRQVQLMTETLKVGFEAPIKLFAYAHLVFAIVVLLAALLIL</sequence>